<reference evidence="3" key="1">
    <citation type="submission" date="2014-06" db="EMBL/GenBank/DDBJ databases">
        <authorList>
            <person name="Winans N.J."/>
            <person name="Newell P.D."/>
            <person name="Douglas A.E."/>
        </authorList>
    </citation>
    <scope>NUCLEOTIDE SEQUENCE [LARGE SCALE GENOMIC DNA]</scope>
    <source>
        <strain evidence="3">DmL_052</strain>
    </source>
</reference>
<evidence type="ECO:0008006" key="4">
    <source>
        <dbReference type="Google" id="ProtNLM"/>
    </source>
</evidence>
<dbReference type="Pfam" id="PF04386">
    <property type="entry name" value="SspB"/>
    <property type="match status" value="1"/>
</dbReference>
<dbReference type="InterPro" id="IPR007481">
    <property type="entry name" value="SspB"/>
</dbReference>
<evidence type="ECO:0000313" key="3">
    <source>
        <dbReference type="Proteomes" id="UP000194946"/>
    </source>
</evidence>
<sequence length="187" mass="20768">MTNFNDSDNNGFDGNPPTILLPYQEWIESAYRHVVINALKYAATNKLPGNHSFYITFDTNYPGLSIPSRVKIKYPNEMTIVLQHQFWDLIVDEDSEILSVGLSFGGVPTTLIIPFGAISAFSDPEAKLLLNFTIVPPPISAVDNMHLVEETDHSTADTSTETTNNTDTSNKEDAQVISLDAFRKKTD</sequence>
<gene>
    <name evidence="2" type="ORF">HK18_04775</name>
</gene>
<proteinExistence type="predicted"/>
<dbReference type="Proteomes" id="UP000194946">
    <property type="component" value="Unassembled WGS sequence"/>
</dbReference>
<dbReference type="AlphaFoldDB" id="A0A251ZX28"/>
<dbReference type="SUPFAM" id="SSF101738">
    <property type="entry name" value="SspB-like"/>
    <property type="match status" value="1"/>
</dbReference>
<feature type="region of interest" description="Disordered" evidence="1">
    <location>
        <begin position="152"/>
        <end position="173"/>
    </location>
</feature>
<accession>A0A251ZX28</accession>
<organism evidence="2 3">
    <name type="scientific">Commensalibacter intestini</name>
    <dbReference type="NCBI Taxonomy" id="479936"/>
    <lineage>
        <taxon>Bacteria</taxon>
        <taxon>Pseudomonadati</taxon>
        <taxon>Pseudomonadota</taxon>
        <taxon>Alphaproteobacteria</taxon>
        <taxon>Acetobacterales</taxon>
        <taxon>Acetobacteraceae</taxon>
    </lineage>
</organism>
<dbReference type="RefSeq" id="WP_008854199.1">
    <property type="nucleotide sequence ID" value="NZ_JOPB01000002.1"/>
</dbReference>
<protein>
    <recommendedName>
        <fullName evidence="4">Stringent starvation protein B</fullName>
    </recommendedName>
</protein>
<keyword evidence="3" id="KW-1185">Reference proteome</keyword>
<dbReference type="EMBL" id="JOPB01000002">
    <property type="protein sequence ID" value="OUI79203.1"/>
    <property type="molecule type" value="Genomic_DNA"/>
</dbReference>
<evidence type="ECO:0000313" key="2">
    <source>
        <dbReference type="EMBL" id="OUI79203.1"/>
    </source>
</evidence>
<comment type="caution">
    <text evidence="2">The sequence shown here is derived from an EMBL/GenBank/DDBJ whole genome shotgun (WGS) entry which is preliminary data.</text>
</comment>
<dbReference type="InterPro" id="IPR036760">
    <property type="entry name" value="SspB-like_sf"/>
</dbReference>
<dbReference type="Gene3D" id="2.30.30.220">
    <property type="entry name" value="SspB-like"/>
    <property type="match status" value="1"/>
</dbReference>
<name>A0A251ZX28_9PROT</name>
<feature type="compositionally biased region" description="Low complexity" evidence="1">
    <location>
        <begin position="156"/>
        <end position="168"/>
    </location>
</feature>
<evidence type="ECO:0000256" key="1">
    <source>
        <dbReference type="SAM" id="MobiDB-lite"/>
    </source>
</evidence>